<dbReference type="AlphaFoldDB" id="A0A319CP33"/>
<keyword evidence="3 5" id="KW-1133">Transmembrane helix</keyword>
<evidence type="ECO:0000256" key="4">
    <source>
        <dbReference type="ARBA" id="ARBA00023136"/>
    </source>
</evidence>
<evidence type="ECO:0000256" key="5">
    <source>
        <dbReference type="SAM" id="Phobius"/>
    </source>
</evidence>
<comment type="subcellular location">
    <subcellularLocation>
        <location evidence="1">Membrane</location>
        <topology evidence="1">Multi-pass membrane protein</topology>
    </subcellularLocation>
</comment>
<reference evidence="7 8" key="1">
    <citation type="submission" date="2016-12" db="EMBL/GenBank/DDBJ databases">
        <title>The genomes of Aspergillus section Nigri reveals drivers in fungal speciation.</title>
        <authorList>
            <consortium name="DOE Joint Genome Institute"/>
            <person name="Vesth T.C."/>
            <person name="Nybo J."/>
            <person name="Theobald S."/>
            <person name="Brandl J."/>
            <person name="Frisvad J.C."/>
            <person name="Nielsen K.F."/>
            <person name="Lyhne E.K."/>
            <person name="Kogle M.E."/>
            <person name="Kuo A."/>
            <person name="Riley R."/>
            <person name="Clum A."/>
            <person name="Nolan M."/>
            <person name="Lipzen A."/>
            <person name="Salamov A."/>
            <person name="Henrissat B."/>
            <person name="Wiebenga A."/>
            <person name="De Vries R.P."/>
            <person name="Grigoriev I.V."/>
            <person name="Mortensen U.H."/>
            <person name="Andersen M.R."/>
            <person name="Baker S.E."/>
        </authorList>
    </citation>
    <scope>NUCLEOTIDE SEQUENCE [LARGE SCALE GENOMIC DNA]</scope>
    <source>
        <strain evidence="7 8">CBS 121591</strain>
    </source>
</reference>
<feature type="transmembrane region" description="Helical" evidence="5">
    <location>
        <begin position="83"/>
        <end position="102"/>
    </location>
</feature>
<evidence type="ECO:0000259" key="6">
    <source>
        <dbReference type="Pfam" id="PF01061"/>
    </source>
</evidence>
<proteinExistence type="predicted"/>
<organism evidence="7 8">
    <name type="scientific">Aspergillus uvarum CBS 121591</name>
    <dbReference type="NCBI Taxonomy" id="1448315"/>
    <lineage>
        <taxon>Eukaryota</taxon>
        <taxon>Fungi</taxon>
        <taxon>Dikarya</taxon>
        <taxon>Ascomycota</taxon>
        <taxon>Pezizomycotina</taxon>
        <taxon>Eurotiomycetes</taxon>
        <taxon>Eurotiomycetidae</taxon>
        <taxon>Eurotiales</taxon>
        <taxon>Aspergillaceae</taxon>
        <taxon>Aspergillus</taxon>
        <taxon>Aspergillus subgen. Circumdati</taxon>
    </lineage>
</organism>
<dbReference type="GO" id="GO:0016020">
    <property type="term" value="C:membrane"/>
    <property type="evidence" value="ECO:0007669"/>
    <property type="project" value="UniProtKB-SubCell"/>
</dbReference>
<dbReference type="STRING" id="1448315.A0A319CP33"/>
<evidence type="ECO:0000256" key="1">
    <source>
        <dbReference type="ARBA" id="ARBA00004141"/>
    </source>
</evidence>
<name>A0A319CP33_9EURO</name>
<evidence type="ECO:0000256" key="3">
    <source>
        <dbReference type="ARBA" id="ARBA00022989"/>
    </source>
</evidence>
<dbReference type="Proteomes" id="UP000248340">
    <property type="component" value="Unassembled WGS sequence"/>
</dbReference>
<feature type="domain" description="ABC-2 type transporter transmembrane" evidence="6">
    <location>
        <begin position="20"/>
        <end position="100"/>
    </location>
</feature>
<evidence type="ECO:0000256" key="2">
    <source>
        <dbReference type="ARBA" id="ARBA00022692"/>
    </source>
</evidence>
<dbReference type="GeneID" id="37144347"/>
<feature type="transmembrane region" description="Helical" evidence="5">
    <location>
        <begin position="50"/>
        <end position="71"/>
    </location>
</feature>
<evidence type="ECO:0000313" key="8">
    <source>
        <dbReference type="Proteomes" id="UP000248340"/>
    </source>
</evidence>
<sequence length="127" mass="13989">MGFWRNSLQDHTDSSVDMSSRAGLIFLLLWLFFVFFATLSQAIAAGLHDALTAVNIASLLFPLCLLFCGILVQPTALPRFWIFLYRVSPVTYLMSGMVSAAVDLLPIPWPTAAQNHFTASCGTYLAL</sequence>
<dbReference type="RefSeq" id="XP_025496570.1">
    <property type="nucleotide sequence ID" value="XM_025641605.1"/>
</dbReference>
<feature type="transmembrane region" description="Helical" evidence="5">
    <location>
        <begin position="21"/>
        <end position="44"/>
    </location>
</feature>
<dbReference type="Pfam" id="PF01061">
    <property type="entry name" value="ABC2_membrane"/>
    <property type="match status" value="1"/>
</dbReference>
<keyword evidence="2 5" id="KW-0812">Transmembrane</keyword>
<accession>A0A319CP33</accession>
<dbReference type="GO" id="GO:0140359">
    <property type="term" value="F:ABC-type transporter activity"/>
    <property type="evidence" value="ECO:0007669"/>
    <property type="project" value="InterPro"/>
</dbReference>
<keyword evidence="4 5" id="KW-0472">Membrane</keyword>
<dbReference type="OrthoDB" id="4236251at2759"/>
<keyword evidence="8" id="KW-1185">Reference proteome</keyword>
<dbReference type="InterPro" id="IPR013525">
    <property type="entry name" value="ABC2_TM"/>
</dbReference>
<evidence type="ECO:0000313" key="7">
    <source>
        <dbReference type="EMBL" id="PYH86370.1"/>
    </source>
</evidence>
<dbReference type="EMBL" id="KZ821676">
    <property type="protein sequence ID" value="PYH86370.1"/>
    <property type="molecule type" value="Genomic_DNA"/>
</dbReference>
<gene>
    <name evidence="7" type="ORF">BO82DRAFT_85976</name>
</gene>
<dbReference type="VEuPathDB" id="FungiDB:BO82DRAFT_85976"/>
<protein>
    <recommendedName>
        <fullName evidence="6">ABC-2 type transporter transmembrane domain-containing protein</fullName>
    </recommendedName>
</protein>